<evidence type="ECO:0000313" key="2">
    <source>
        <dbReference type="EMBL" id="EGU38555.1"/>
    </source>
</evidence>
<accession>F9RMD6</accession>
<evidence type="ECO:0000256" key="1">
    <source>
        <dbReference type="SAM" id="MobiDB-lite"/>
    </source>
</evidence>
<dbReference type="Proteomes" id="UP000004349">
    <property type="component" value="Unassembled WGS sequence"/>
</dbReference>
<reference evidence="2 3" key="1">
    <citation type="journal article" date="2012" name="Int. J. Syst. Evol. Microbiol.">
        <title>Vibrio caribbeanicus sp. nov., isolated from the marine sponge Scleritoderma cyanea.</title>
        <authorList>
            <person name="Hoffmann M."/>
            <person name="Monday S.R."/>
            <person name="Allard M.W."/>
            <person name="Strain E.A."/>
            <person name="Whittaker P."/>
            <person name="Naum M."/>
            <person name="McCarthy P.J."/>
            <person name="Lopez J.V."/>
            <person name="Fischer M."/>
            <person name="Brown E.W."/>
        </authorList>
    </citation>
    <scope>NUCLEOTIDE SEQUENCE [LARGE SCALE GENOMIC DNA]</scope>
    <source>
        <strain evidence="2 3">LMG 19158</strain>
    </source>
</reference>
<feature type="region of interest" description="Disordered" evidence="1">
    <location>
        <begin position="271"/>
        <end position="300"/>
    </location>
</feature>
<protein>
    <submittedName>
        <fullName evidence="2">Uncharacterized protein</fullName>
    </submittedName>
</protein>
<feature type="compositionally biased region" description="Polar residues" evidence="1">
    <location>
        <begin position="281"/>
        <end position="290"/>
    </location>
</feature>
<evidence type="ECO:0000313" key="3">
    <source>
        <dbReference type="Proteomes" id="UP000004349"/>
    </source>
</evidence>
<gene>
    <name evidence="2" type="ORF">VIS19158_07705</name>
</gene>
<organism evidence="2 3">
    <name type="scientific">Vibrio scophthalmi LMG 19158</name>
    <dbReference type="NCBI Taxonomy" id="870967"/>
    <lineage>
        <taxon>Bacteria</taxon>
        <taxon>Pseudomonadati</taxon>
        <taxon>Pseudomonadota</taxon>
        <taxon>Gammaproteobacteria</taxon>
        <taxon>Vibrionales</taxon>
        <taxon>Vibrionaceae</taxon>
        <taxon>Vibrio</taxon>
    </lineage>
</organism>
<proteinExistence type="predicted"/>
<dbReference type="EMBL" id="AFWE01000080">
    <property type="protein sequence ID" value="EGU38555.1"/>
    <property type="molecule type" value="Genomic_DNA"/>
</dbReference>
<sequence length="403" mass="46433">MSTRPLSHYDFLSNQTLALPTELLQVGFFRNNAEQNIDVITHNLSQQRYDLDGLYCDTFVEILLFSLLLVEHHNYYLNSNNEENDECVILSLDKGSKIFKQLKLKGNFTLSQLIEKIENFIDRFKKVEFFVNDEPVTIFEELFINHFDNSLRFELHDEFIDYMNERDHSLTFIQKSDFVAIKRKNQIPIFLIVQSLRGLDAPFFTKSYISNILGIKGDLNKKLSVSFEKLKEKHVLEYEKELCHLPGIPKPFSRFNIKSVDNGFVAKMREDEAKAPKQRSKATQSQNIQESEPEAHETKTAANSAVFEADNATHTNVVCFTTFKQKRVTKQTAIAELEEAFDLDLDELDEAWVLAVSDENTVACRTVNGALSLCDKSKTTNEMVVLTPEIISKSKIKPFIFQE</sequence>
<dbReference type="AlphaFoldDB" id="F9RMD6"/>
<comment type="caution">
    <text evidence="2">The sequence shown here is derived from an EMBL/GenBank/DDBJ whole genome shotgun (WGS) entry which is preliminary data.</text>
</comment>
<dbReference type="eggNOG" id="ENOG5031PU2">
    <property type="taxonomic scope" value="Bacteria"/>
</dbReference>
<dbReference type="RefSeq" id="WP_005594638.1">
    <property type="nucleotide sequence ID" value="NZ_AFWE01000080.1"/>
</dbReference>
<name>F9RMD6_9VIBR</name>